<dbReference type="PANTHER" id="PTHR12461:SF105">
    <property type="entry name" value="HYPOXIA-INDUCIBLE FACTOR 1-ALPHA INHIBITOR"/>
    <property type="match status" value="1"/>
</dbReference>
<evidence type="ECO:0000259" key="1">
    <source>
        <dbReference type="PROSITE" id="PS51184"/>
    </source>
</evidence>
<dbReference type="InterPro" id="IPR041667">
    <property type="entry name" value="Cupin_8"/>
</dbReference>
<dbReference type="OrthoDB" id="47172at2759"/>
<protein>
    <recommendedName>
        <fullName evidence="1">JmjC domain-containing protein</fullName>
    </recommendedName>
</protein>
<name>A0A7D8YUC4_VANHU</name>
<reference evidence="2 3" key="1">
    <citation type="journal article" date="2019" name="PLoS Genet.">
        <title>Convergent evolution of linked mating-type loci in basidiomycete fungi.</title>
        <authorList>
            <person name="Sun S."/>
            <person name="Coelho M.A."/>
            <person name="Heitman J."/>
            <person name="Nowrousian M."/>
        </authorList>
    </citation>
    <scope>NUCLEOTIDE SEQUENCE [LARGE SCALE GENOMIC DNA]</scope>
    <source>
        <strain evidence="2 3">CBS 4282</strain>
    </source>
</reference>
<evidence type="ECO:0000313" key="3">
    <source>
        <dbReference type="Proteomes" id="UP000473826"/>
    </source>
</evidence>
<gene>
    <name evidence="2" type="ORF">VHUM_03352</name>
</gene>
<dbReference type="SUPFAM" id="SSF51197">
    <property type="entry name" value="Clavaminate synthase-like"/>
    <property type="match status" value="1"/>
</dbReference>
<dbReference type="InterPro" id="IPR003347">
    <property type="entry name" value="JmjC_dom"/>
</dbReference>
<dbReference type="EMBL" id="QKWK01000009">
    <property type="protein sequence ID" value="TXT07182.1"/>
    <property type="molecule type" value="Genomic_DNA"/>
</dbReference>
<dbReference type="Proteomes" id="UP000473826">
    <property type="component" value="Unassembled WGS sequence"/>
</dbReference>
<keyword evidence="3" id="KW-1185">Reference proteome</keyword>
<comment type="caution">
    <text evidence="2">The sequence shown here is derived from an EMBL/GenBank/DDBJ whole genome shotgun (WGS) entry which is preliminary data.</text>
</comment>
<proteinExistence type="predicted"/>
<evidence type="ECO:0000313" key="2">
    <source>
        <dbReference type="EMBL" id="TXT07182.1"/>
    </source>
</evidence>
<dbReference type="Pfam" id="PF13621">
    <property type="entry name" value="Cupin_8"/>
    <property type="match status" value="1"/>
</dbReference>
<sequence length="278" mass="29496">MRIPPARTIPSLSVSALRAHLAGAAPRPLVLPGLVAHWAASTEWQRPEFGALRTQVGEHAAVDVELAPRGRGYLDPAWARHTMGFGLFLDAFVLHKIPAADRASLPVGYLAQADLLDSPSAPELAAAAPPLEHYAAGPRGDVYRRNLWVGPAGSFTPFHRDPNIGLYTQVAGSKVFHLLPPGPASGPAAVVFETSRKRENTSLLPVAVGALLDGTGEGVEGLDTAEQNRWREALRAAFELDGACEARLGPGDSLLIPEGWWHSAVGLDAGVGVNAWFK</sequence>
<dbReference type="PANTHER" id="PTHR12461">
    <property type="entry name" value="HYPOXIA-INDUCIBLE FACTOR 1 ALPHA INHIBITOR-RELATED"/>
    <property type="match status" value="1"/>
</dbReference>
<dbReference type="Gene3D" id="2.60.120.650">
    <property type="entry name" value="Cupin"/>
    <property type="match status" value="1"/>
</dbReference>
<dbReference type="PROSITE" id="PS51184">
    <property type="entry name" value="JMJC"/>
    <property type="match status" value="1"/>
</dbReference>
<organism evidence="2 3">
    <name type="scientific">Vanrija humicola</name>
    <name type="common">Yeast</name>
    <name type="synonym">Cryptococcus humicola</name>
    <dbReference type="NCBI Taxonomy" id="5417"/>
    <lineage>
        <taxon>Eukaryota</taxon>
        <taxon>Fungi</taxon>
        <taxon>Dikarya</taxon>
        <taxon>Basidiomycota</taxon>
        <taxon>Agaricomycotina</taxon>
        <taxon>Tremellomycetes</taxon>
        <taxon>Trichosporonales</taxon>
        <taxon>Trichosporonaceae</taxon>
        <taxon>Vanrija</taxon>
    </lineage>
</organism>
<dbReference type="AlphaFoldDB" id="A0A7D8YUC4"/>
<accession>A0A7D8YUC4</accession>
<feature type="domain" description="JmjC" evidence="1">
    <location>
        <begin position="110"/>
        <end position="278"/>
    </location>
</feature>